<comment type="subcellular location">
    <subcellularLocation>
        <location evidence="1">Periplasm</location>
    </subcellularLocation>
</comment>
<keyword evidence="5" id="KW-0574">Periplasm</keyword>
<dbReference type="GO" id="GO:0030288">
    <property type="term" value="C:outer membrane-bounded periplasmic space"/>
    <property type="evidence" value="ECO:0007669"/>
    <property type="project" value="InterPro"/>
</dbReference>
<keyword evidence="7" id="KW-1185">Reference proteome</keyword>
<accession>A0A8D4IXP0</accession>
<dbReference type="SUPFAM" id="SSF53850">
    <property type="entry name" value="Periplasmic binding protein-like II"/>
    <property type="match status" value="1"/>
</dbReference>
<keyword evidence="3" id="KW-0813">Transport</keyword>
<dbReference type="Gene3D" id="3.40.190.10">
    <property type="entry name" value="Periplasmic binding protein-like II"/>
    <property type="match status" value="2"/>
</dbReference>
<dbReference type="GO" id="GO:0030976">
    <property type="term" value="F:thiamine pyrophosphate binding"/>
    <property type="evidence" value="ECO:0007669"/>
    <property type="project" value="TreeGrafter"/>
</dbReference>
<evidence type="ECO:0000256" key="1">
    <source>
        <dbReference type="ARBA" id="ARBA00004418"/>
    </source>
</evidence>
<dbReference type="InterPro" id="IPR005948">
    <property type="entry name" value="ThiB-like"/>
</dbReference>
<dbReference type="InterPro" id="IPR005967">
    <property type="entry name" value="ThiB"/>
</dbReference>
<dbReference type="GO" id="GO:0030975">
    <property type="term" value="F:thiamine binding"/>
    <property type="evidence" value="ECO:0007669"/>
    <property type="project" value="InterPro"/>
</dbReference>
<organism evidence="6 7">
    <name type="scientific">Mergibacter septicus</name>
    <dbReference type="NCBI Taxonomy" id="221402"/>
    <lineage>
        <taxon>Bacteria</taxon>
        <taxon>Pseudomonadati</taxon>
        <taxon>Pseudomonadota</taxon>
        <taxon>Gammaproteobacteria</taxon>
        <taxon>Pasteurellales</taxon>
        <taxon>Pasteurellaceae</taxon>
        <taxon>Mergibacter</taxon>
    </lineage>
</organism>
<dbReference type="AlphaFoldDB" id="A0A8D4IXP0"/>
<dbReference type="NCBIfam" id="TIGR01276">
    <property type="entry name" value="thiB"/>
    <property type="match status" value="1"/>
</dbReference>
<evidence type="ECO:0000313" key="7">
    <source>
        <dbReference type="Proteomes" id="UP000955338"/>
    </source>
</evidence>
<proteinExistence type="inferred from homology"/>
<sequence>MNNLSKFLLSTFCVGLFSISTVFADKPSLNVYTYSSFGGKSKLKKAFEEKCGCEVKFEKFDDAILVFNKLRLDGNKSKADVLIGLDANLIDEAKKSGLFAANNLNLNHLQLPIKWTDQTFLPYDFGEFAFIYNQDKLKNPPKSLAELINRQDLKVIYQDPRTSSVGRGLLLWMNSAFPANQIADEWKKLAKHTVTVTKGWSEAYGAFLKGEADLVLSYNTSPLYHQLNENEYKYVATKFNQGGILQIEVAAKLKHSPHQKLADEFLAFLVSPEAQKIIALNNVMLPVVDVKIDAGYDQLRQQQLKANVVDTTKINQAMIKKWLTTWQNALVD</sequence>
<protein>
    <submittedName>
        <fullName evidence="6">Thiamine ABC transporter substrate binding subunit</fullName>
    </submittedName>
</protein>
<dbReference type="GO" id="GO:0015888">
    <property type="term" value="P:thiamine transport"/>
    <property type="evidence" value="ECO:0007669"/>
    <property type="project" value="InterPro"/>
</dbReference>
<dbReference type="Proteomes" id="UP000955338">
    <property type="component" value="Chromosome"/>
</dbReference>
<dbReference type="NCBIfam" id="TIGR01254">
    <property type="entry name" value="sfuA"/>
    <property type="match status" value="1"/>
</dbReference>
<evidence type="ECO:0000256" key="3">
    <source>
        <dbReference type="ARBA" id="ARBA00022448"/>
    </source>
</evidence>
<keyword evidence="4" id="KW-0732">Signal</keyword>
<dbReference type="Pfam" id="PF13343">
    <property type="entry name" value="SBP_bac_6"/>
    <property type="match status" value="1"/>
</dbReference>
<evidence type="ECO:0000256" key="2">
    <source>
        <dbReference type="ARBA" id="ARBA00008520"/>
    </source>
</evidence>
<evidence type="ECO:0000256" key="4">
    <source>
        <dbReference type="ARBA" id="ARBA00022729"/>
    </source>
</evidence>
<evidence type="ECO:0000256" key="5">
    <source>
        <dbReference type="ARBA" id="ARBA00022764"/>
    </source>
</evidence>
<dbReference type="PANTHER" id="PTHR30006:SF3">
    <property type="entry name" value="THIAMINE-BINDING PERIPLASMIC PROTEIN"/>
    <property type="match status" value="1"/>
</dbReference>
<evidence type="ECO:0000313" key="6">
    <source>
        <dbReference type="EMBL" id="QDJ14520.1"/>
    </source>
</evidence>
<dbReference type="RefSeq" id="WP_261920944.1">
    <property type="nucleotide sequence ID" value="NZ_CP022011.1"/>
</dbReference>
<name>A0A8D4IXP0_9PAST</name>
<dbReference type="PANTHER" id="PTHR30006">
    <property type="entry name" value="THIAMINE-BINDING PERIPLASMIC PROTEIN-RELATED"/>
    <property type="match status" value="1"/>
</dbReference>
<comment type="similarity">
    <text evidence="2">Belongs to the bacterial solute-binding protein 1 family.</text>
</comment>
<reference evidence="6" key="1">
    <citation type="submission" date="2017-06" db="EMBL/GenBank/DDBJ databases">
        <title>Genome sequencing of pathogenic and non-pathogenic strains within Bisgaard taxon 40.</title>
        <authorList>
            <person name="Ladner J.T."/>
            <person name="Lovett S.P."/>
            <person name="Koroleva G."/>
            <person name="Lorch J.M."/>
        </authorList>
    </citation>
    <scope>NUCLEOTIDE SEQUENCE</scope>
    <source>
        <strain evidence="6">27576-1-I1</strain>
    </source>
</reference>
<gene>
    <name evidence="6" type="primary">thiB</name>
    <name evidence="6" type="ORF">CEP48_03405</name>
</gene>
<dbReference type="EMBL" id="CP022011">
    <property type="protein sequence ID" value="QDJ14520.1"/>
    <property type="molecule type" value="Genomic_DNA"/>
</dbReference>